<accession>A0AAD6ZGG6</accession>
<protein>
    <submittedName>
        <fullName evidence="1">Uncharacterized protein</fullName>
    </submittedName>
</protein>
<dbReference type="AlphaFoldDB" id="A0AAD6ZGG6"/>
<gene>
    <name evidence="1" type="ORF">DFH08DRAFT_712898</name>
</gene>
<comment type="caution">
    <text evidence="1">The sequence shown here is derived from an EMBL/GenBank/DDBJ whole genome shotgun (WGS) entry which is preliminary data.</text>
</comment>
<keyword evidence="2" id="KW-1185">Reference proteome</keyword>
<evidence type="ECO:0000313" key="2">
    <source>
        <dbReference type="Proteomes" id="UP001218218"/>
    </source>
</evidence>
<organism evidence="1 2">
    <name type="scientific">Mycena albidolilacea</name>
    <dbReference type="NCBI Taxonomy" id="1033008"/>
    <lineage>
        <taxon>Eukaryota</taxon>
        <taxon>Fungi</taxon>
        <taxon>Dikarya</taxon>
        <taxon>Basidiomycota</taxon>
        <taxon>Agaricomycotina</taxon>
        <taxon>Agaricomycetes</taxon>
        <taxon>Agaricomycetidae</taxon>
        <taxon>Agaricales</taxon>
        <taxon>Marasmiineae</taxon>
        <taxon>Mycenaceae</taxon>
        <taxon>Mycena</taxon>
    </lineage>
</organism>
<name>A0AAD6ZGG6_9AGAR</name>
<dbReference type="EMBL" id="JARIHO010000050">
    <property type="protein sequence ID" value="KAJ7321690.1"/>
    <property type="molecule type" value="Genomic_DNA"/>
</dbReference>
<reference evidence="1" key="1">
    <citation type="submission" date="2023-03" db="EMBL/GenBank/DDBJ databases">
        <title>Massive genome expansion in bonnet fungi (Mycena s.s.) driven by repeated elements and novel gene families across ecological guilds.</title>
        <authorList>
            <consortium name="Lawrence Berkeley National Laboratory"/>
            <person name="Harder C.B."/>
            <person name="Miyauchi S."/>
            <person name="Viragh M."/>
            <person name="Kuo A."/>
            <person name="Thoen E."/>
            <person name="Andreopoulos B."/>
            <person name="Lu D."/>
            <person name="Skrede I."/>
            <person name="Drula E."/>
            <person name="Henrissat B."/>
            <person name="Morin E."/>
            <person name="Kohler A."/>
            <person name="Barry K."/>
            <person name="LaButti K."/>
            <person name="Morin E."/>
            <person name="Salamov A."/>
            <person name="Lipzen A."/>
            <person name="Mereny Z."/>
            <person name="Hegedus B."/>
            <person name="Baldrian P."/>
            <person name="Stursova M."/>
            <person name="Weitz H."/>
            <person name="Taylor A."/>
            <person name="Grigoriev I.V."/>
            <person name="Nagy L.G."/>
            <person name="Martin F."/>
            <person name="Kauserud H."/>
        </authorList>
    </citation>
    <scope>NUCLEOTIDE SEQUENCE</scope>
    <source>
        <strain evidence="1">CBHHK002</strain>
    </source>
</reference>
<evidence type="ECO:0000313" key="1">
    <source>
        <dbReference type="EMBL" id="KAJ7321690.1"/>
    </source>
</evidence>
<proteinExistence type="predicted"/>
<dbReference type="Proteomes" id="UP001218218">
    <property type="component" value="Unassembled WGS sequence"/>
</dbReference>
<sequence>MPEWTAVVNTWGALEKAVSEKTPVVLSTRGRPAAVGWWVQRGRKDGRIPANLSSDDEKEDFYEGVMKWWLEVNPAWRKEGLANTSAPDFAVQGLKQEAGGDLGSLPPGLNGLTSIVACLWWWYRLAGVAEGVPAWRTMAEDIAWVLGEKVRVLTGKRAACFSSETPSSKRARMG</sequence>